<reference evidence="2" key="1">
    <citation type="journal article" date="2022" name="Nat. Commun.">
        <title>Chromosome evolution and the genetic basis of agronomically important traits in greater yam.</title>
        <authorList>
            <person name="Bredeson J.V."/>
            <person name="Lyons J.B."/>
            <person name="Oniyinde I.O."/>
            <person name="Okereke N.R."/>
            <person name="Kolade O."/>
            <person name="Nnabue I."/>
            <person name="Nwadili C.O."/>
            <person name="Hribova E."/>
            <person name="Parker M."/>
            <person name="Nwogha J."/>
            <person name="Shu S."/>
            <person name="Carlson J."/>
            <person name="Kariba R."/>
            <person name="Muthemba S."/>
            <person name="Knop K."/>
            <person name="Barton G.J."/>
            <person name="Sherwood A.V."/>
            <person name="Lopez-Montes A."/>
            <person name="Asiedu R."/>
            <person name="Jamnadass R."/>
            <person name="Muchugi A."/>
            <person name="Goodstein D."/>
            <person name="Egesi C.N."/>
            <person name="Featherston J."/>
            <person name="Asfaw A."/>
            <person name="Simpson G.G."/>
            <person name="Dolezel J."/>
            <person name="Hendre P.S."/>
            <person name="Van Deynze A."/>
            <person name="Kumar P.L."/>
            <person name="Obidiegwu J.E."/>
            <person name="Bhattacharjee R."/>
            <person name="Rokhsar D.S."/>
        </authorList>
    </citation>
    <scope>NUCLEOTIDE SEQUENCE [LARGE SCALE GENOMIC DNA]</scope>
    <source>
        <strain evidence="2">cv. TDa95/00328</strain>
    </source>
</reference>
<keyword evidence="2" id="KW-1185">Reference proteome</keyword>
<name>A0ACB7VGG1_DIOAL</name>
<dbReference type="EMBL" id="CM037019">
    <property type="protein sequence ID" value="KAH7672858.1"/>
    <property type="molecule type" value="Genomic_DNA"/>
</dbReference>
<proteinExistence type="predicted"/>
<organism evidence="1 2">
    <name type="scientific">Dioscorea alata</name>
    <name type="common">Purple yam</name>
    <dbReference type="NCBI Taxonomy" id="55571"/>
    <lineage>
        <taxon>Eukaryota</taxon>
        <taxon>Viridiplantae</taxon>
        <taxon>Streptophyta</taxon>
        <taxon>Embryophyta</taxon>
        <taxon>Tracheophyta</taxon>
        <taxon>Spermatophyta</taxon>
        <taxon>Magnoliopsida</taxon>
        <taxon>Liliopsida</taxon>
        <taxon>Dioscoreales</taxon>
        <taxon>Dioscoreaceae</taxon>
        <taxon>Dioscorea</taxon>
    </lineage>
</organism>
<gene>
    <name evidence="1" type="ORF">IHE45_09G084800</name>
</gene>
<protein>
    <submittedName>
        <fullName evidence="1">FAS1 domain-containing protein</fullName>
    </submittedName>
</protein>
<evidence type="ECO:0000313" key="1">
    <source>
        <dbReference type="EMBL" id="KAH7672858.1"/>
    </source>
</evidence>
<comment type="caution">
    <text evidence="1">The sequence shown here is derived from an EMBL/GenBank/DDBJ whole genome shotgun (WGS) entry which is preliminary data.</text>
</comment>
<dbReference type="Proteomes" id="UP000827976">
    <property type="component" value="Chromosome 9"/>
</dbReference>
<accession>A0ACB7VGG1</accession>
<evidence type="ECO:0000313" key="2">
    <source>
        <dbReference type="Proteomes" id="UP000827976"/>
    </source>
</evidence>
<sequence>MERRKPRVLLIIIPCLCLLVLLSLNLPEIAPEEKSINGLYRKVMAGTGRKRVAGEVSLCMLGEMMVSMLPSDLAFTVFVPSEAAFESILKLRAGESLTKEKINNTYALLSRVMAFSAVPQHLPSSSLPFNGEISFDSVSGFRLKAWRSLDKTLFVNNVSAERVDLSKDEIIVHVISGVLMDAEFEQSLE</sequence>